<keyword evidence="4" id="KW-1133">Transmembrane helix</keyword>
<reference evidence="6 7" key="1">
    <citation type="journal article" date="2018" name="Microbes Environ.">
        <title>Comparative Genomic Insights into Endofungal Lifestyles of Two Bacterial Endosymbionts, Mycoavidus cysteinexigens and Burkholderia rhizoxinica.</title>
        <authorList>
            <person name="Sharmin D."/>
            <person name="Guo Y."/>
            <person name="Nishizawa T."/>
            <person name="Ohshima S."/>
            <person name="Sato Y."/>
            <person name="Takashima Y."/>
            <person name="Narisawa K."/>
            <person name="Ohta H."/>
        </authorList>
    </citation>
    <scope>NUCLEOTIDE SEQUENCE [LARGE SCALE GENOMIC DNA]</scope>
    <source>
        <strain evidence="6 7">B1-EB</strain>
    </source>
</reference>
<evidence type="ECO:0000313" key="7">
    <source>
        <dbReference type="Proteomes" id="UP000282597"/>
    </source>
</evidence>
<evidence type="ECO:0000313" key="6">
    <source>
        <dbReference type="EMBL" id="BBE09232.1"/>
    </source>
</evidence>
<comment type="subcellular location">
    <subcellularLocation>
        <location evidence="1">Membrane</location>
        <topology evidence="1">Multi-pass membrane protein</topology>
    </subcellularLocation>
</comment>
<sequence>MAVRVVIAAGFLLAALIYQHGISGLRNLYIYFGPLCVVGMLNAALPFVLFAYAELTIAAGLTSVIMATAPLWGALVGRLWFKEHLGLSRTLGLLIGFAGVLLLVWHQVSVSVDRLEEAPDPSPILLAILASLVASLMYGISANYTSRYLSQLNPMQIAAGTMLSSAVLLIPFAIVQWPSAPVPWQAWAVVAALGIACTAVAFIVYFHLIATTEPAYAISVMFLVPIFGVLWGVLFLQEEVSLDMLASGSVILIGVLLSTGLLNRLYAKWKNLLRI</sequence>
<evidence type="ECO:0000256" key="1">
    <source>
        <dbReference type="ARBA" id="ARBA00004141"/>
    </source>
</evidence>
<proteinExistence type="inferred from homology"/>
<evidence type="ECO:0000256" key="2">
    <source>
        <dbReference type="ARBA" id="ARBA00007362"/>
    </source>
</evidence>
<name>A0A2Z6EUZ9_9BURK</name>
<gene>
    <name evidence="6" type="ORF">MCB1EB_1071</name>
</gene>
<dbReference type="Pfam" id="PF00892">
    <property type="entry name" value="EamA"/>
    <property type="match status" value="2"/>
</dbReference>
<keyword evidence="7" id="KW-1185">Reference proteome</keyword>
<dbReference type="InterPro" id="IPR000620">
    <property type="entry name" value="EamA_dom"/>
</dbReference>
<evidence type="ECO:0000256" key="5">
    <source>
        <dbReference type="ARBA" id="ARBA00023136"/>
    </source>
</evidence>
<dbReference type="EMBL" id="AP018150">
    <property type="protein sequence ID" value="BBE09232.1"/>
    <property type="molecule type" value="Genomic_DNA"/>
</dbReference>
<accession>A0A2Z6EUZ9</accession>
<dbReference type="AlphaFoldDB" id="A0A2Z6EUZ9"/>
<evidence type="ECO:0000256" key="4">
    <source>
        <dbReference type="ARBA" id="ARBA00022989"/>
    </source>
</evidence>
<protein>
    <submittedName>
        <fullName evidence="6">Uncharacterized protein</fullName>
    </submittedName>
</protein>
<comment type="similarity">
    <text evidence="2">Belongs to the EamA transporter family.</text>
</comment>
<dbReference type="SUPFAM" id="SSF103481">
    <property type="entry name" value="Multidrug resistance efflux transporter EmrE"/>
    <property type="match status" value="2"/>
</dbReference>
<evidence type="ECO:0000256" key="3">
    <source>
        <dbReference type="ARBA" id="ARBA00022692"/>
    </source>
</evidence>
<dbReference type="InterPro" id="IPR037185">
    <property type="entry name" value="EmrE-like"/>
</dbReference>
<dbReference type="KEGG" id="mcys:MCB1EB_1071"/>
<dbReference type="GO" id="GO:0016020">
    <property type="term" value="C:membrane"/>
    <property type="evidence" value="ECO:0007669"/>
    <property type="project" value="UniProtKB-SubCell"/>
</dbReference>
<keyword evidence="5" id="KW-0472">Membrane</keyword>
<dbReference type="InterPro" id="IPR050638">
    <property type="entry name" value="AA-Vitamin_Transporters"/>
</dbReference>
<dbReference type="PANTHER" id="PTHR32322:SF2">
    <property type="entry name" value="EAMA DOMAIN-CONTAINING PROTEIN"/>
    <property type="match status" value="1"/>
</dbReference>
<dbReference type="PANTHER" id="PTHR32322">
    <property type="entry name" value="INNER MEMBRANE TRANSPORTER"/>
    <property type="match status" value="1"/>
</dbReference>
<keyword evidence="3" id="KW-0812">Transmembrane</keyword>
<dbReference type="Proteomes" id="UP000282597">
    <property type="component" value="Chromosome"/>
</dbReference>
<organism evidence="6 7">
    <name type="scientific">Mycoavidus cysteinexigens</name>
    <dbReference type="NCBI Taxonomy" id="1553431"/>
    <lineage>
        <taxon>Bacteria</taxon>
        <taxon>Pseudomonadati</taxon>
        <taxon>Pseudomonadota</taxon>
        <taxon>Betaproteobacteria</taxon>
        <taxon>Burkholderiales</taxon>
        <taxon>Burkholderiaceae</taxon>
        <taxon>Mycoavidus</taxon>
    </lineage>
</organism>